<protein>
    <submittedName>
        <fullName evidence="3">Uncharacterized membrane protein</fullName>
    </submittedName>
</protein>
<accession>A0A1I3M1E2</accession>
<feature type="domain" description="Chlorhexidine efflux transporter" evidence="2">
    <location>
        <begin position="74"/>
        <end position="136"/>
    </location>
</feature>
<proteinExistence type="predicted"/>
<gene>
    <name evidence="3" type="ORF">SAMN03080618_01619</name>
</gene>
<dbReference type="OrthoDB" id="1631120at2"/>
<feature type="transmembrane region" description="Helical" evidence="1">
    <location>
        <begin position="12"/>
        <end position="32"/>
    </location>
</feature>
<keyword evidence="4" id="KW-1185">Reference proteome</keyword>
<feature type="transmembrane region" description="Helical" evidence="1">
    <location>
        <begin position="80"/>
        <end position="104"/>
    </location>
</feature>
<dbReference type="InterPro" id="IPR058208">
    <property type="entry name" value="PACE"/>
</dbReference>
<dbReference type="AlphaFoldDB" id="A0A1I3M1E2"/>
<reference evidence="4" key="1">
    <citation type="submission" date="2016-10" db="EMBL/GenBank/DDBJ databases">
        <authorList>
            <person name="Varghese N."/>
            <person name="Submissions S."/>
        </authorList>
    </citation>
    <scope>NUCLEOTIDE SEQUENCE [LARGE SCALE GENOMIC DNA]</scope>
    <source>
        <strain evidence="4">DSM 21857</strain>
    </source>
</reference>
<feature type="transmembrane region" description="Helical" evidence="1">
    <location>
        <begin position="110"/>
        <end position="131"/>
    </location>
</feature>
<sequence length="143" mass="16502">MYILEARLRRIIYVVIFEFFAIVFSTWLLAAMSEGDAAGSLPVAIVVSVVAVIWNFLYNTGFETLEQKLDWTKRTVPIRILHAVGFEGGLILAIVPIFMFWYQVGFVEAFLMEAALLVFFLVYTFAFTWAFDRVFPLRRQIQA</sequence>
<feature type="domain" description="Chlorhexidine efflux transporter" evidence="2">
    <location>
        <begin position="8"/>
        <end position="67"/>
    </location>
</feature>
<organism evidence="3 4">
    <name type="scientific">Aquamicrobium aerolatum DSM 21857</name>
    <dbReference type="NCBI Taxonomy" id="1121003"/>
    <lineage>
        <taxon>Bacteria</taxon>
        <taxon>Pseudomonadati</taxon>
        <taxon>Pseudomonadota</taxon>
        <taxon>Alphaproteobacteria</taxon>
        <taxon>Hyphomicrobiales</taxon>
        <taxon>Phyllobacteriaceae</taxon>
        <taxon>Aerobium</taxon>
    </lineage>
</organism>
<keyword evidence="1" id="KW-0472">Membrane</keyword>
<feature type="transmembrane region" description="Helical" evidence="1">
    <location>
        <begin position="38"/>
        <end position="59"/>
    </location>
</feature>
<evidence type="ECO:0000313" key="3">
    <source>
        <dbReference type="EMBL" id="SFI90565.1"/>
    </source>
</evidence>
<dbReference type="EMBL" id="FORF01000008">
    <property type="protein sequence ID" value="SFI90565.1"/>
    <property type="molecule type" value="Genomic_DNA"/>
</dbReference>
<evidence type="ECO:0000259" key="2">
    <source>
        <dbReference type="Pfam" id="PF05232"/>
    </source>
</evidence>
<dbReference type="Proteomes" id="UP000242763">
    <property type="component" value="Unassembled WGS sequence"/>
</dbReference>
<dbReference type="InterPro" id="IPR007896">
    <property type="entry name" value="BTP_bacteria"/>
</dbReference>
<dbReference type="NCBIfam" id="NF033664">
    <property type="entry name" value="PACE_transport"/>
    <property type="match status" value="1"/>
</dbReference>
<keyword evidence="1" id="KW-1133">Transmembrane helix</keyword>
<keyword evidence="1" id="KW-0812">Transmembrane</keyword>
<dbReference type="STRING" id="1121003.SAMN03080618_01619"/>
<name>A0A1I3M1E2_9HYPH</name>
<evidence type="ECO:0000256" key="1">
    <source>
        <dbReference type="SAM" id="Phobius"/>
    </source>
</evidence>
<evidence type="ECO:0000313" key="4">
    <source>
        <dbReference type="Proteomes" id="UP000242763"/>
    </source>
</evidence>
<dbReference type="Pfam" id="PF05232">
    <property type="entry name" value="BTP"/>
    <property type="match status" value="2"/>
</dbReference>
<dbReference type="RefSeq" id="WP_091520783.1">
    <property type="nucleotide sequence ID" value="NZ_FORF01000008.1"/>
</dbReference>